<evidence type="ECO:0000313" key="2">
    <source>
        <dbReference type="Proteomes" id="UP001497382"/>
    </source>
</evidence>
<accession>A0AAV2APU8</accession>
<keyword evidence="2" id="KW-1185">Reference proteome</keyword>
<dbReference type="EMBL" id="CAXIEN010000195">
    <property type="protein sequence ID" value="CAL1285807.1"/>
    <property type="molecule type" value="Genomic_DNA"/>
</dbReference>
<dbReference type="Proteomes" id="UP001497382">
    <property type="component" value="Unassembled WGS sequence"/>
</dbReference>
<sequence length="24" mass="2758">MSDIFQTRVPFGSPALPFPEEMNF</sequence>
<evidence type="ECO:0000313" key="1">
    <source>
        <dbReference type="EMBL" id="CAL1285807.1"/>
    </source>
</evidence>
<gene>
    <name evidence="1" type="ORF">LARSCL_LOCUS13934</name>
</gene>
<name>A0AAV2APU8_9ARAC</name>
<proteinExistence type="predicted"/>
<comment type="caution">
    <text evidence="1">The sequence shown here is derived from an EMBL/GenBank/DDBJ whole genome shotgun (WGS) entry which is preliminary data.</text>
</comment>
<protein>
    <submittedName>
        <fullName evidence="1">Uncharacterized protein</fullName>
    </submittedName>
</protein>
<dbReference type="AlphaFoldDB" id="A0AAV2APU8"/>
<organism evidence="1 2">
    <name type="scientific">Larinioides sclopetarius</name>
    <dbReference type="NCBI Taxonomy" id="280406"/>
    <lineage>
        <taxon>Eukaryota</taxon>
        <taxon>Metazoa</taxon>
        <taxon>Ecdysozoa</taxon>
        <taxon>Arthropoda</taxon>
        <taxon>Chelicerata</taxon>
        <taxon>Arachnida</taxon>
        <taxon>Araneae</taxon>
        <taxon>Araneomorphae</taxon>
        <taxon>Entelegynae</taxon>
        <taxon>Araneoidea</taxon>
        <taxon>Araneidae</taxon>
        <taxon>Larinioides</taxon>
    </lineage>
</organism>
<reference evidence="1 2" key="1">
    <citation type="submission" date="2024-04" db="EMBL/GenBank/DDBJ databases">
        <authorList>
            <person name="Rising A."/>
            <person name="Reimegard J."/>
            <person name="Sonavane S."/>
            <person name="Akerstrom W."/>
            <person name="Nylinder S."/>
            <person name="Hedman E."/>
            <person name="Kallberg Y."/>
        </authorList>
    </citation>
    <scope>NUCLEOTIDE SEQUENCE [LARGE SCALE GENOMIC DNA]</scope>
</reference>